<reference evidence="3" key="2">
    <citation type="submission" date="2010-04" db="EMBL/GenBank/DDBJ databases">
        <authorList>
            <person name="Buell R."/>
            <person name="Hamilton J."/>
            <person name="Hostetler J."/>
        </authorList>
    </citation>
    <scope>NUCLEOTIDE SEQUENCE [LARGE SCALE GENOMIC DNA]</scope>
    <source>
        <strain evidence="3">DAOM:BR144</strain>
    </source>
</reference>
<keyword evidence="1" id="KW-0472">Membrane</keyword>
<evidence type="ECO:0000256" key="1">
    <source>
        <dbReference type="SAM" id="Phobius"/>
    </source>
</evidence>
<feature type="transmembrane region" description="Helical" evidence="1">
    <location>
        <begin position="66"/>
        <end position="84"/>
    </location>
</feature>
<proteinExistence type="predicted"/>
<name>K3WIH3_GLOUD</name>
<reference evidence="2" key="3">
    <citation type="submission" date="2015-02" db="UniProtKB">
        <authorList>
            <consortium name="EnsemblProtists"/>
        </authorList>
    </citation>
    <scope>IDENTIFICATION</scope>
    <source>
        <strain evidence="2">DAOM BR144</strain>
    </source>
</reference>
<dbReference type="EMBL" id="GL376631">
    <property type="status" value="NOT_ANNOTATED_CDS"/>
    <property type="molecule type" value="Genomic_DNA"/>
</dbReference>
<dbReference type="eggNOG" id="ENOG502RR16">
    <property type="taxonomic scope" value="Eukaryota"/>
</dbReference>
<protein>
    <submittedName>
        <fullName evidence="2">Uncharacterized protein</fullName>
    </submittedName>
</protein>
<keyword evidence="1" id="KW-1133">Transmembrane helix</keyword>
<dbReference type="HOGENOM" id="CLU_1362808_0_0_1"/>
<dbReference type="InParanoid" id="K3WIH3"/>
<feature type="transmembrane region" description="Helical" evidence="1">
    <location>
        <begin position="26"/>
        <end position="46"/>
    </location>
</feature>
<dbReference type="VEuPathDB" id="FungiDB:PYU1_G004754"/>
<dbReference type="EnsemblProtists" id="PYU1_T004765">
    <property type="protein sequence ID" value="PYU1_T004765"/>
    <property type="gene ID" value="PYU1_G004754"/>
</dbReference>
<dbReference type="STRING" id="431595.K3WIH3"/>
<organism evidence="2 3">
    <name type="scientific">Globisporangium ultimum (strain ATCC 200006 / CBS 805.95 / DAOM BR144)</name>
    <name type="common">Pythium ultimum</name>
    <dbReference type="NCBI Taxonomy" id="431595"/>
    <lineage>
        <taxon>Eukaryota</taxon>
        <taxon>Sar</taxon>
        <taxon>Stramenopiles</taxon>
        <taxon>Oomycota</taxon>
        <taxon>Peronosporomycetes</taxon>
        <taxon>Pythiales</taxon>
        <taxon>Pythiaceae</taxon>
        <taxon>Globisporangium</taxon>
    </lineage>
</organism>
<keyword evidence="1" id="KW-0812">Transmembrane</keyword>
<dbReference type="AlphaFoldDB" id="K3WIH3"/>
<dbReference type="Proteomes" id="UP000019132">
    <property type="component" value="Unassembled WGS sequence"/>
</dbReference>
<accession>K3WIH3</accession>
<keyword evidence="3" id="KW-1185">Reference proteome</keyword>
<reference evidence="3" key="1">
    <citation type="journal article" date="2010" name="Genome Biol.">
        <title>Genome sequence of the necrotrophic plant pathogen Pythium ultimum reveals original pathogenicity mechanisms and effector repertoire.</title>
        <authorList>
            <person name="Levesque C.A."/>
            <person name="Brouwer H."/>
            <person name="Cano L."/>
            <person name="Hamilton J.P."/>
            <person name="Holt C."/>
            <person name="Huitema E."/>
            <person name="Raffaele S."/>
            <person name="Robideau G.P."/>
            <person name="Thines M."/>
            <person name="Win J."/>
            <person name="Zerillo M.M."/>
            <person name="Beakes G.W."/>
            <person name="Boore J.L."/>
            <person name="Busam D."/>
            <person name="Dumas B."/>
            <person name="Ferriera S."/>
            <person name="Fuerstenberg S.I."/>
            <person name="Gachon C.M."/>
            <person name="Gaulin E."/>
            <person name="Govers F."/>
            <person name="Grenville-Briggs L."/>
            <person name="Horner N."/>
            <person name="Hostetler J."/>
            <person name="Jiang R.H."/>
            <person name="Johnson J."/>
            <person name="Krajaejun T."/>
            <person name="Lin H."/>
            <person name="Meijer H.J."/>
            <person name="Moore B."/>
            <person name="Morris P."/>
            <person name="Phuntmart V."/>
            <person name="Puiu D."/>
            <person name="Shetty J."/>
            <person name="Stajich J.E."/>
            <person name="Tripathy S."/>
            <person name="Wawra S."/>
            <person name="van West P."/>
            <person name="Whitty B.R."/>
            <person name="Coutinho P.M."/>
            <person name="Henrissat B."/>
            <person name="Martin F."/>
            <person name="Thomas P.D."/>
            <person name="Tyler B.M."/>
            <person name="De Vries R.P."/>
            <person name="Kamoun S."/>
            <person name="Yandell M."/>
            <person name="Tisserat N."/>
            <person name="Buell C.R."/>
        </authorList>
    </citation>
    <scope>NUCLEOTIDE SEQUENCE</scope>
    <source>
        <strain evidence="3">DAOM:BR144</strain>
    </source>
</reference>
<evidence type="ECO:0000313" key="2">
    <source>
        <dbReference type="EnsemblProtists" id="PYU1_T004765"/>
    </source>
</evidence>
<evidence type="ECO:0000313" key="3">
    <source>
        <dbReference type="Proteomes" id="UP000019132"/>
    </source>
</evidence>
<sequence>MIYYSNRQLWRLLCHAHGSSLAQRSVLARSLLLALFAAALAALRHFVLLPRGIAFLRDANPALQHAVDIATGLLALLLVSRLYAAHQQWQKGVDSVSAVGEAARTLLSSACSFVHFSKRETLATAATAGEDASSSQKAIRSKSQFIRDLKRYVLIYVTLLMNTSSTSFESNPSASESETSQCIQFLLKKCERRARIGKYGR</sequence>